<dbReference type="RefSeq" id="XP_013896050.1">
    <property type="nucleotide sequence ID" value="XM_014040596.1"/>
</dbReference>
<keyword evidence="2" id="KW-1185">Reference proteome</keyword>
<dbReference type="GO" id="GO:0016020">
    <property type="term" value="C:membrane"/>
    <property type="evidence" value="ECO:0007669"/>
    <property type="project" value="TreeGrafter"/>
</dbReference>
<dbReference type="OrthoDB" id="44277at2759"/>
<proteinExistence type="predicted"/>
<dbReference type="PANTHER" id="PTHR22753">
    <property type="entry name" value="TRANSMEMBRANE PROTEIN 68"/>
    <property type="match status" value="1"/>
</dbReference>
<dbReference type="STRING" id="145388.A0A0D2MQZ8"/>
<evidence type="ECO:0000313" key="1">
    <source>
        <dbReference type="EMBL" id="KIY97030.1"/>
    </source>
</evidence>
<dbReference type="Proteomes" id="UP000054498">
    <property type="component" value="Unassembled WGS sequence"/>
</dbReference>
<dbReference type="KEGG" id="mng:MNEG_10935"/>
<dbReference type="GeneID" id="25728147"/>
<dbReference type="EMBL" id="KK102739">
    <property type="protein sequence ID" value="KIY97030.1"/>
    <property type="molecule type" value="Genomic_DNA"/>
</dbReference>
<evidence type="ECO:0000313" key="2">
    <source>
        <dbReference type="Proteomes" id="UP000054498"/>
    </source>
</evidence>
<dbReference type="PANTHER" id="PTHR22753:SF14">
    <property type="entry name" value="MONOACYLGLYCEROL_DIACYLGLYCEROL O-ACYLTRANSFERASE"/>
    <property type="match status" value="1"/>
</dbReference>
<dbReference type="GO" id="GO:0016746">
    <property type="term" value="F:acyltransferase activity"/>
    <property type="evidence" value="ECO:0007669"/>
    <property type="project" value="UniProtKB-KW"/>
</dbReference>
<protein>
    <submittedName>
        <fullName evidence="1">Acyltransferase-like protein</fullName>
    </submittedName>
</protein>
<sequence length="83" mass="9313">MMDTESFGLPLIAPAVPRRFYFLFGAPIQTTPALAADRAACQQLYREVKGQVEGGLGYLLRRRESDPYRDLLPRLAQAPSFEP</sequence>
<accession>A0A0D2MQZ8</accession>
<gene>
    <name evidence="1" type="ORF">MNEG_10935</name>
</gene>
<organism evidence="1 2">
    <name type="scientific">Monoraphidium neglectum</name>
    <dbReference type="NCBI Taxonomy" id="145388"/>
    <lineage>
        <taxon>Eukaryota</taxon>
        <taxon>Viridiplantae</taxon>
        <taxon>Chlorophyta</taxon>
        <taxon>core chlorophytes</taxon>
        <taxon>Chlorophyceae</taxon>
        <taxon>CS clade</taxon>
        <taxon>Sphaeropleales</taxon>
        <taxon>Selenastraceae</taxon>
        <taxon>Monoraphidium</taxon>
    </lineage>
</organism>
<keyword evidence="1" id="KW-0808">Transferase</keyword>
<keyword evidence="1" id="KW-0012">Acyltransferase</keyword>
<reference evidence="1 2" key="1">
    <citation type="journal article" date="2013" name="BMC Genomics">
        <title>Reconstruction of the lipid metabolism for the microalga Monoraphidium neglectum from its genome sequence reveals characteristics suitable for biofuel production.</title>
        <authorList>
            <person name="Bogen C."/>
            <person name="Al-Dilaimi A."/>
            <person name="Albersmeier A."/>
            <person name="Wichmann J."/>
            <person name="Grundmann M."/>
            <person name="Rupp O."/>
            <person name="Lauersen K.J."/>
            <person name="Blifernez-Klassen O."/>
            <person name="Kalinowski J."/>
            <person name="Goesmann A."/>
            <person name="Mussgnug J.H."/>
            <person name="Kruse O."/>
        </authorList>
    </citation>
    <scope>NUCLEOTIDE SEQUENCE [LARGE SCALE GENOMIC DNA]</scope>
    <source>
        <strain evidence="1 2">SAG 48.87</strain>
    </source>
</reference>
<dbReference type="AlphaFoldDB" id="A0A0D2MQZ8"/>
<name>A0A0D2MQZ8_9CHLO</name>